<dbReference type="Proteomes" id="UP000003597">
    <property type="component" value="Unassembled WGS sequence"/>
</dbReference>
<keyword evidence="3" id="KW-1185">Reference proteome</keyword>
<evidence type="ECO:0000256" key="1">
    <source>
        <dbReference type="SAM" id="Phobius"/>
    </source>
</evidence>
<feature type="transmembrane region" description="Helical" evidence="1">
    <location>
        <begin position="44"/>
        <end position="62"/>
    </location>
</feature>
<keyword evidence="1" id="KW-1133">Transmembrane helix</keyword>
<organism evidence="2 3">
    <name type="scientific">Listeria innocua ATCC 33091</name>
    <dbReference type="NCBI Taxonomy" id="1002366"/>
    <lineage>
        <taxon>Bacteria</taxon>
        <taxon>Bacillati</taxon>
        <taxon>Bacillota</taxon>
        <taxon>Bacilli</taxon>
        <taxon>Bacillales</taxon>
        <taxon>Listeriaceae</taxon>
        <taxon>Listeria</taxon>
    </lineage>
</organism>
<dbReference type="AlphaFoldDB" id="A0AB72Z952"/>
<reference evidence="2 3" key="1">
    <citation type="submission" date="2011-08" db="EMBL/GenBank/DDBJ databases">
        <authorList>
            <person name="Weinstock G."/>
            <person name="Sodergren E."/>
            <person name="Clifton S."/>
            <person name="Fulton L."/>
            <person name="Fulton B."/>
            <person name="Courtney L."/>
            <person name="Fronick C."/>
            <person name="Harrison M."/>
            <person name="Strong C."/>
            <person name="Farmer C."/>
            <person name="Delahaunty K."/>
            <person name="Markovic C."/>
            <person name="Hall O."/>
            <person name="Minx P."/>
            <person name="Tomlinson C."/>
            <person name="Mitreva M."/>
            <person name="Hou S."/>
            <person name="Chen J."/>
            <person name="Wollam A."/>
            <person name="Pepin K.H."/>
            <person name="Johnson M."/>
            <person name="Bhonagiri V."/>
            <person name="Zhang X."/>
            <person name="Suruliraj S."/>
            <person name="Warren W."/>
            <person name="Chinwalla A."/>
            <person name="Mardis E.R."/>
            <person name="Wilson R.K."/>
        </authorList>
    </citation>
    <scope>NUCLEOTIDE SEQUENCE [LARGE SCALE GENOMIC DNA]</scope>
    <source>
        <strain evidence="2 3">ATCC 33091</strain>
    </source>
</reference>
<evidence type="ECO:0000313" key="2">
    <source>
        <dbReference type="EMBL" id="EHN61444.1"/>
    </source>
</evidence>
<dbReference type="EMBL" id="AGCN01000031">
    <property type="protein sequence ID" value="EHN61444.1"/>
    <property type="molecule type" value="Genomic_DNA"/>
</dbReference>
<proteinExistence type="predicted"/>
<evidence type="ECO:0000313" key="3">
    <source>
        <dbReference type="Proteomes" id="UP000003597"/>
    </source>
</evidence>
<feature type="transmembrane region" description="Helical" evidence="1">
    <location>
        <begin position="68"/>
        <end position="88"/>
    </location>
</feature>
<evidence type="ECO:0008006" key="4">
    <source>
        <dbReference type="Google" id="ProtNLM"/>
    </source>
</evidence>
<gene>
    <name evidence="2" type="ORF">HMPREF0557_01453</name>
</gene>
<name>A0AB72Z952_LISIO</name>
<keyword evidence="1" id="KW-0472">Membrane</keyword>
<feature type="transmembrane region" description="Helical" evidence="1">
    <location>
        <begin position="151"/>
        <end position="175"/>
    </location>
</feature>
<feature type="transmembrane region" description="Helical" evidence="1">
    <location>
        <begin position="181"/>
        <end position="205"/>
    </location>
</feature>
<keyword evidence="1" id="KW-0812">Transmembrane</keyword>
<comment type="caution">
    <text evidence="2">The sequence shown here is derived from an EMBL/GenBank/DDBJ whole genome shotgun (WGS) entry which is preliminary data.</text>
</comment>
<accession>A0AB72Z952</accession>
<protein>
    <recommendedName>
        <fullName evidence="4">ABC transmembrane type-1 domain-containing protein</fullName>
    </recommendedName>
</protein>
<sequence>MLNLNLGKKGKGVEMAIKKLNDFYFKKLSSWNLIHSFMKGFRRAFFLLVLLLIVGNVIVMNLVDNRFFIPVILVSLLCIPLFYYLLIYNRAKKFIKTRYQLRNFKELAVMRRYLLFAYLEKSGFSSRDDLEKLLRFIHSEMAEEKKNYKPLSTMIGVFIAAFLAILGGSFLFLMNNVAERLIAAVIIIVMAIVLYFFGITIMSVIRSKSEINAKKEQELTKEIIAIQTAMLVTENTSYHPFLAMEKKVNENDFLKEIITSRSFL</sequence>